<dbReference type="GO" id="GO:0016779">
    <property type="term" value="F:nucleotidyltransferase activity"/>
    <property type="evidence" value="ECO:0007669"/>
    <property type="project" value="UniProtKB-KW"/>
</dbReference>
<dbReference type="InterPro" id="IPR005835">
    <property type="entry name" value="NTP_transferase_dom"/>
</dbReference>
<dbReference type="Pfam" id="PF00483">
    <property type="entry name" value="NTP_transferase"/>
    <property type="match status" value="1"/>
</dbReference>
<evidence type="ECO:0000256" key="1">
    <source>
        <dbReference type="ARBA" id="ARBA00022679"/>
    </source>
</evidence>
<evidence type="ECO:0000313" key="5">
    <source>
        <dbReference type="EMBL" id="RKF17672.1"/>
    </source>
</evidence>
<dbReference type="Proteomes" id="UP000284395">
    <property type="component" value="Unassembled WGS sequence"/>
</dbReference>
<dbReference type="InterPro" id="IPR029044">
    <property type="entry name" value="Nucleotide-diphossugar_trans"/>
</dbReference>
<reference evidence="5 6" key="1">
    <citation type="submission" date="2018-09" db="EMBL/GenBank/DDBJ databases">
        <title>Altererythrobacter spongiae sp. nov., isolated from a marine sponge.</title>
        <authorList>
            <person name="Zhuang L."/>
            <person name="Luo L."/>
        </authorList>
    </citation>
    <scope>NUCLEOTIDE SEQUENCE [LARGE SCALE GENOMIC DNA]</scope>
    <source>
        <strain evidence="5 6">HN-Y73</strain>
    </source>
</reference>
<dbReference type="AlphaFoldDB" id="A0A420EAJ0"/>
<dbReference type="InterPro" id="IPR050065">
    <property type="entry name" value="GlmU-like"/>
</dbReference>
<evidence type="ECO:0000256" key="2">
    <source>
        <dbReference type="ARBA" id="ARBA00022695"/>
    </source>
</evidence>
<dbReference type="Gene3D" id="3.90.550.10">
    <property type="entry name" value="Spore Coat Polysaccharide Biosynthesis Protein SpsA, Chain A"/>
    <property type="match status" value="1"/>
</dbReference>
<feature type="compositionally biased region" description="Basic and acidic residues" evidence="3">
    <location>
        <begin position="220"/>
        <end position="238"/>
    </location>
</feature>
<evidence type="ECO:0000313" key="6">
    <source>
        <dbReference type="Proteomes" id="UP000284395"/>
    </source>
</evidence>
<keyword evidence="1 5" id="KW-0808">Transferase</keyword>
<dbReference type="PANTHER" id="PTHR43584">
    <property type="entry name" value="NUCLEOTIDYL TRANSFERASE"/>
    <property type="match status" value="1"/>
</dbReference>
<evidence type="ECO:0000256" key="3">
    <source>
        <dbReference type="SAM" id="MobiDB-lite"/>
    </source>
</evidence>
<feature type="region of interest" description="Disordered" evidence="3">
    <location>
        <begin position="219"/>
        <end position="238"/>
    </location>
</feature>
<organism evidence="5 6">
    <name type="scientific">Altericroceibacterium spongiae</name>
    <dbReference type="NCBI Taxonomy" id="2320269"/>
    <lineage>
        <taxon>Bacteria</taxon>
        <taxon>Pseudomonadati</taxon>
        <taxon>Pseudomonadota</taxon>
        <taxon>Alphaproteobacteria</taxon>
        <taxon>Sphingomonadales</taxon>
        <taxon>Erythrobacteraceae</taxon>
        <taxon>Altericroceibacterium</taxon>
    </lineage>
</organism>
<dbReference type="PANTHER" id="PTHR43584:SF8">
    <property type="entry name" value="N-ACETYLMURAMATE ALPHA-1-PHOSPHATE URIDYLYLTRANSFERASE"/>
    <property type="match status" value="1"/>
</dbReference>
<accession>A0A420EAJ0</accession>
<keyword evidence="2 5" id="KW-0548">Nucleotidyltransferase</keyword>
<keyword evidence="6" id="KW-1185">Reference proteome</keyword>
<comment type="caution">
    <text evidence="5">The sequence shown here is derived from an EMBL/GenBank/DDBJ whole genome shotgun (WGS) entry which is preliminary data.</text>
</comment>
<gene>
    <name evidence="5" type="ORF">D6851_16205</name>
</gene>
<dbReference type="OrthoDB" id="9814110at2"/>
<proteinExistence type="predicted"/>
<feature type="domain" description="Nucleotidyl transferase" evidence="4">
    <location>
        <begin position="2"/>
        <end position="111"/>
    </location>
</feature>
<dbReference type="EMBL" id="RAPF01000013">
    <property type="protein sequence ID" value="RKF17672.1"/>
    <property type="molecule type" value="Genomic_DNA"/>
</dbReference>
<sequence length="238" mass="26325">MKAVILSAGHGSRLLPLTLHTPKCLVPVDGRELLLHQLLALRETGIEEAVLVVGYRHEQIEAFVQQELPVRVTTLFNPFWSIANSIGSVWAARMHLDTPFCLMNGDTLFDRVVLTDSFRRLQAGVSLLVEPCGTPETDDMRVHVEQGQVQQVSKVLPDSLTTHRSLGVIVSNGGTSYRDALDAVIQQDGGPANYHHAIIAHLAQQDHVAAISRGQGDWQEIDRPDDISRWQRRHGEGA</sequence>
<protein>
    <submittedName>
        <fullName evidence="5">Phosphocholine cytidylyltransferase family protein</fullName>
    </submittedName>
</protein>
<evidence type="ECO:0000259" key="4">
    <source>
        <dbReference type="Pfam" id="PF00483"/>
    </source>
</evidence>
<dbReference type="RefSeq" id="WP_120325950.1">
    <property type="nucleotide sequence ID" value="NZ_RAPF01000013.1"/>
</dbReference>
<dbReference type="SUPFAM" id="SSF53448">
    <property type="entry name" value="Nucleotide-diphospho-sugar transferases"/>
    <property type="match status" value="1"/>
</dbReference>
<name>A0A420EAJ0_9SPHN</name>